<organism evidence="2 3">
    <name type="scientific">Dibothriocephalus latus</name>
    <name type="common">Fish tapeworm</name>
    <name type="synonym">Diphyllobothrium latum</name>
    <dbReference type="NCBI Taxonomy" id="60516"/>
    <lineage>
        <taxon>Eukaryota</taxon>
        <taxon>Metazoa</taxon>
        <taxon>Spiralia</taxon>
        <taxon>Lophotrochozoa</taxon>
        <taxon>Platyhelminthes</taxon>
        <taxon>Cestoda</taxon>
        <taxon>Eucestoda</taxon>
        <taxon>Diphyllobothriidea</taxon>
        <taxon>Diphyllobothriidae</taxon>
        <taxon>Dibothriocephalus</taxon>
    </lineage>
</organism>
<dbReference type="Pfam" id="PF19005">
    <property type="entry name" value="DUF5734"/>
    <property type="match status" value="1"/>
</dbReference>
<protein>
    <recommendedName>
        <fullName evidence="1">DUF5734 domain-containing protein</fullName>
    </recommendedName>
</protein>
<dbReference type="EMBL" id="UYRU01106252">
    <property type="protein sequence ID" value="VDN42951.1"/>
    <property type="molecule type" value="Genomic_DNA"/>
</dbReference>
<accession>A0A3P7PJD9</accession>
<evidence type="ECO:0000259" key="1">
    <source>
        <dbReference type="Pfam" id="PF19005"/>
    </source>
</evidence>
<feature type="domain" description="DUF5734" evidence="1">
    <location>
        <begin position="31"/>
        <end position="118"/>
    </location>
</feature>
<dbReference type="InterPro" id="IPR043792">
    <property type="entry name" value="DUF5734"/>
</dbReference>
<gene>
    <name evidence="2" type="ORF">DILT_LOCUS18949</name>
</gene>
<dbReference type="AlphaFoldDB" id="A0A3P7PJD9"/>
<reference evidence="2 3" key="1">
    <citation type="submission" date="2018-11" db="EMBL/GenBank/DDBJ databases">
        <authorList>
            <consortium name="Pathogen Informatics"/>
        </authorList>
    </citation>
    <scope>NUCLEOTIDE SEQUENCE [LARGE SCALE GENOMIC DNA]</scope>
</reference>
<dbReference type="Proteomes" id="UP000281553">
    <property type="component" value="Unassembled WGS sequence"/>
</dbReference>
<feature type="non-terminal residue" evidence="2">
    <location>
        <position position="131"/>
    </location>
</feature>
<name>A0A3P7PJD9_DIBLA</name>
<evidence type="ECO:0000313" key="3">
    <source>
        <dbReference type="Proteomes" id="UP000281553"/>
    </source>
</evidence>
<sequence length="131" mass="14896">MATSQPLFQSKIDVCKVKKEKKADKVPNIIKKQVPKIAKAKPKQLTARVFADRMELRSAAKKVPINVVQFSKIKKVSKGAEKDKVAALTYEGDKKKPNWVVFLRFNTDKGYDEFLKQVDKAKHPETAQEQP</sequence>
<proteinExistence type="predicted"/>
<keyword evidence="3" id="KW-1185">Reference proteome</keyword>
<evidence type="ECO:0000313" key="2">
    <source>
        <dbReference type="EMBL" id="VDN42951.1"/>
    </source>
</evidence>
<dbReference type="OrthoDB" id="6280472at2759"/>